<dbReference type="Gene3D" id="3.40.50.300">
    <property type="entry name" value="P-loop containing nucleotide triphosphate hydrolases"/>
    <property type="match status" value="1"/>
</dbReference>
<protein>
    <submittedName>
        <fullName evidence="2">AAA family ATPase</fullName>
    </submittedName>
</protein>
<gene>
    <name evidence="2" type="ORF">AB4876_16190</name>
</gene>
<dbReference type="Pfam" id="PF13481">
    <property type="entry name" value="AAA_25"/>
    <property type="match status" value="1"/>
</dbReference>
<keyword evidence="3" id="KW-1185">Reference proteome</keyword>
<organism evidence="2 3">
    <name type="scientific">Zhongshania guokunii</name>
    <dbReference type="NCBI Taxonomy" id="641783"/>
    <lineage>
        <taxon>Bacteria</taxon>
        <taxon>Pseudomonadati</taxon>
        <taxon>Pseudomonadota</taxon>
        <taxon>Gammaproteobacteria</taxon>
        <taxon>Cellvibrionales</taxon>
        <taxon>Spongiibacteraceae</taxon>
        <taxon>Zhongshania</taxon>
    </lineage>
</organism>
<dbReference type="SUPFAM" id="SSF52540">
    <property type="entry name" value="P-loop containing nucleoside triphosphate hydrolases"/>
    <property type="match status" value="1"/>
</dbReference>
<feature type="domain" description="Primase C-terminal 2" evidence="1">
    <location>
        <begin position="212"/>
        <end position="275"/>
    </location>
</feature>
<reference evidence="2 3" key="1">
    <citation type="journal article" date="2011" name="Int. J. Syst. Evol. Microbiol.">
        <title>Zhongshania antarctica gen. nov., sp. nov. and Zhongshania guokunii sp. nov., gammaproteobacteria respectively isolated from coastal attached (fast) ice and surface seawater of the Antarctic.</title>
        <authorList>
            <person name="Li H.J."/>
            <person name="Zhang X.Y."/>
            <person name="Chen C.X."/>
            <person name="Zhang Y.J."/>
            <person name="Gao Z.M."/>
            <person name="Yu Y."/>
            <person name="Chen X.L."/>
            <person name="Chen B."/>
            <person name="Zhang Y.Z."/>
        </authorList>
    </citation>
    <scope>NUCLEOTIDE SEQUENCE [LARGE SCALE GENOMIC DNA]</scope>
    <source>
        <strain evidence="2 3">ZS6-22T</strain>
    </source>
</reference>
<accession>A0ABV3U925</accession>
<evidence type="ECO:0000313" key="3">
    <source>
        <dbReference type="Proteomes" id="UP001557485"/>
    </source>
</evidence>
<dbReference type="Pfam" id="PF08707">
    <property type="entry name" value="PriCT_2"/>
    <property type="match status" value="1"/>
</dbReference>
<evidence type="ECO:0000259" key="1">
    <source>
        <dbReference type="Pfam" id="PF08707"/>
    </source>
</evidence>
<dbReference type="RefSeq" id="WP_368382793.1">
    <property type="nucleotide sequence ID" value="NZ_JBFRYA010000017.1"/>
</dbReference>
<dbReference type="InterPro" id="IPR027417">
    <property type="entry name" value="P-loop_NTPase"/>
</dbReference>
<name>A0ABV3U925_9GAMM</name>
<proteinExistence type="predicted"/>
<comment type="caution">
    <text evidence="2">The sequence shown here is derived from an EMBL/GenBank/DDBJ whole genome shotgun (WGS) entry which is preliminary data.</text>
</comment>
<dbReference type="EMBL" id="JBFRYA010000017">
    <property type="protein sequence ID" value="MEX1670462.1"/>
    <property type="molecule type" value="Genomic_DNA"/>
</dbReference>
<dbReference type="InterPro" id="IPR014819">
    <property type="entry name" value="PriCT_2"/>
</dbReference>
<evidence type="ECO:0000313" key="2">
    <source>
        <dbReference type="EMBL" id="MEX1670462.1"/>
    </source>
</evidence>
<dbReference type="Proteomes" id="UP001557485">
    <property type="component" value="Unassembled WGS sequence"/>
</dbReference>
<sequence>MSAIVERLEKNTPKEMKEAKRWLLWRSEEAKGEKPRKVPYYANGNRRAGPLDSNLDISLMASFSDAITVLKMNPKKYNGLGFALGLDGGKRWQGIDLDNVSANPDLALLAKSMPGYIEKSPSGDGFHAIGLGKSFPPLASNTTGIEAYSGSRFFTFTGKNVGGDVADISSYVESVLRPKHSPNFKKTGATSTDDDWDNTGWAVTEEQKSHLKSALHHIPADEYGLWVKLGMALASIGDAGRKLWIEWSKTDEKYNAAEANKKWLSFAPSRTGYEAVFLEAKKRGWINPLSKIFTHSSTHHESRPFRFSPVSELLREPKPLRWLIKDWVMPASVVFMVGAPSTGKSLLAIDWCCSVATGGDWYDKRVTKGTVVIIAGEGHHGIRRRLMAWSIDRGVDLSNSPLVVSDTSAALLDPIVFNDVMASLDEVRKKYGDIALVVVDTLNRNFGAGDENSAKDVGLYLQAADRIKDTFNSTVLTVHHSGHAEGGRARGSSAMRAGADIEYIVKSSQAGGRIVSCEKMKDAPKPDSLSFDVKEVELDWRKDDGDRETSIVFDVIGFSVGSNESPPRLTGHLRAALEALVSWPLQIGLFIPLSKREFRQEFYDAVDGSADARQRAFLRSVTKLIDQGCLAVVDEKYWPVTSKLAELWPSDMLIKDIVGLKGIDSGQADI</sequence>